<accession>A0A2P5E1N7</accession>
<name>A0A2P5E1N7_PARAD</name>
<sequence>MIKDVKNDCREESTESDPFLRHVDQYPKGDEATLSYIKSLEEAFLSFEEVILTESEPWRKKLKTLRIIACKIESKDTNNELKRIISSY</sequence>
<evidence type="ECO:0000256" key="1">
    <source>
        <dbReference type="SAM" id="MobiDB-lite"/>
    </source>
</evidence>
<proteinExistence type="predicted"/>
<gene>
    <name evidence="2" type="ORF">PanWU01x14_011870</name>
</gene>
<feature type="non-terminal residue" evidence="2">
    <location>
        <position position="88"/>
    </location>
</feature>
<comment type="caution">
    <text evidence="2">The sequence shown here is derived from an EMBL/GenBank/DDBJ whole genome shotgun (WGS) entry which is preliminary data.</text>
</comment>
<reference evidence="3" key="1">
    <citation type="submission" date="2016-06" db="EMBL/GenBank/DDBJ databases">
        <title>Parallel loss of symbiosis genes in relatives of nitrogen-fixing non-legume Parasponia.</title>
        <authorList>
            <person name="Van Velzen R."/>
            <person name="Holmer R."/>
            <person name="Bu F."/>
            <person name="Rutten L."/>
            <person name="Van Zeijl A."/>
            <person name="Liu W."/>
            <person name="Santuari L."/>
            <person name="Cao Q."/>
            <person name="Sharma T."/>
            <person name="Shen D."/>
            <person name="Roswanjaya Y."/>
            <person name="Wardhani T."/>
            <person name="Kalhor M.S."/>
            <person name="Jansen J."/>
            <person name="Van den Hoogen J."/>
            <person name="Gungor B."/>
            <person name="Hartog M."/>
            <person name="Hontelez J."/>
            <person name="Verver J."/>
            <person name="Yang W.-C."/>
            <person name="Schijlen E."/>
            <person name="Repin R."/>
            <person name="Schilthuizen M."/>
            <person name="Schranz E."/>
            <person name="Heidstra R."/>
            <person name="Miyata K."/>
            <person name="Fedorova E."/>
            <person name="Kohlen W."/>
            <person name="Bisseling T."/>
            <person name="Smit S."/>
            <person name="Geurts R."/>
        </authorList>
    </citation>
    <scope>NUCLEOTIDE SEQUENCE [LARGE SCALE GENOMIC DNA]</scope>
    <source>
        <strain evidence="3">cv. WU1-14</strain>
    </source>
</reference>
<evidence type="ECO:0000313" key="3">
    <source>
        <dbReference type="Proteomes" id="UP000237105"/>
    </source>
</evidence>
<keyword evidence="3" id="KW-1185">Reference proteome</keyword>
<feature type="region of interest" description="Disordered" evidence="1">
    <location>
        <begin position="1"/>
        <end position="23"/>
    </location>
</feature>
<dbReference type="Proteomes" id="UP000237105">
    <property type="component" value="Unassembled WGS sequence"/>
</dbReference>
<dbReference type="AlphaFoldDB" id="A0A2P5E1N7"/>
<evidence type="ECO:0000313" key="2">
    <source>
        <dbReference type="EMBL" id="PON79452.1"/>
    </source>
</evidence>
<dbReference type="EMBL" id="JXTB01000004">
    <property type="protein sequence ID" value="PON79452.1"/>
    <property type="molecule type" value="Genomic_DNA"/>
</dbReference>
<protein>
    <submittedName>
        <fullName evidence="2">Uncharacterized protein</fullName>
    </submittedName>
</protein>
<organism evidence="2 3">
    <name type="scientific">Parasponia andersonii</name>
    <name type="common">Sponia andersonii</name>
    <dbReference type="NCBI Taxonomy" id="3476"/>
    <lineage>
        <taxon>Eukaryota</taxon>
        <taxon>Viridiplantae</taxon>
        <taxon>Streptophyta</taxon>
        <taxon>Embryophyta</taxon>
        <taxon>Tracheophyta</taxon>
        <taxon>Spermatophyta</taxon>
        <taxon>Magnoliopsida</taxon>
        <taxon>eudicotyledons</taxon>
        <taxon>Gunneridae</taxon>
        <taxon>Pentapetalae</taxon>
        <taxon>rosids</taxon>
        <taxon>fabids</taxon>
        <taxon>Rosales</taxon>
        <taxon>Cannabaceae</taxon>
        <taxon>Parasponia</taxon>
    </lineage>
</organism>